<accession>C6SGF9</accession>
<sequence>MRKCKNRGFRRAFAGRLKSLIPFPEALEISHI</sequence>
<gene>
    <name evidence="1" type="ORF">NMW_0025</name>
</gene>
<protein>
    <submittedName>
        <fullName evidence="1">Uncharacterized protein</fullName>
    </submittedName>
</protein>
<dbReference type="AlphaFoldDB" id="C6SGF9"/>
<organism evidence="1">
    <name type="scientific">Neisseria meningitidis alpha275</name>
    <dbReference type="NCBI Taxonomy" id="295996"/>
    <lineage>
        <taxon>Bacteria</taxon>
        <taxon>Pseudomonadati</taxon>
        <taxon>Pseudomonadota</taxon>
        <taxon>Betaproteobacteria</taxon>
        <taxon>Neisseriales</taxon>
        <taxon>Neisseriaceae</taxon>
        <taxon>Neisseria</taxon>
    </lineage>
</organism>
<reference evidence="1" key="1">
    <citation type="journal article" date="2008" name="Proc. Natl. Acad. Sci. U.S.A.">
        <title>Whole-genome comparison of disease and carriage strains provides insights into virulence evolution in Neisseria meningitidis.</title>
        <authorList>
            <person name="Schoen C."/>
            <person name="Blom J."/>
            <person name="Claus H."/>
            <person name="Schramm-Glueck A."/>
            <person name="Brandt P."/>
            <person name="Mueller T."/>
            <person name="Goesmann A."/>
            <person name="Joseph B."/>
            <person name="Konietzny S."/>
            <person name="Kurzai O."/>
            <person name="Schmitt C."/>
            <person name="Friedrich T."/>
            <person name="Linke B."/>
            <person name="Vogel U."/>
            <person name="Frosch M."/>
        </authorList>
    </citation>
    <scope>NUCLEOTIDE SEQUENCE</scope>
    <source>
        <strain evidence="1">Alpha275</strain>
    </source>
</reference>
<dbReference type="EMBL" id="AM889138">
    <property type="protein sequence ID" value="CBA03918.1"/>
    <property type="molecule type" value="Genomic_DNA"/>
</dbReference>
<proteinExistence type="predicted"/>
<name>C6SGF9_NEIME</name>
<evidence type="ECO:0000313" key="1">
    <source>
        <dbReference type="EMBL" id="CBA03918.1"/>
    </source>
</evidence>